<dbReference type="InterPro" id="IPR008266">
    <property type="entry name" value="Tyr_kinase_AS"/>
</dbReference>
<dbReference type="HOGENOM" id="CLU_325960_0_0_1"/>
<evidence type="ECO:0000256" key="5">
    <source>
        <dbReference type="ARBA" id="ARBA00019973"/>
    </source>
</evidence>
<feature type="domain" description="Protein kinase" evidence="11">
    <location>
        <begin position="66"/>
        <end position="323"/>
    </location>
</feature>
<protein>
    <recommendedName>
        <fullName evidence="5">EKC/KEOPS complex subunit BUD32</fullName>
        <ecNumber evidence="3">2.7.11.1</ecNumber>
    </recommendedName>
    <alternativeName>
        <fullName evidence="6 7">Atypical Serine/threonine protein kinase BUD32</fullName>
    </alternativeName>
    <alternativeName>
        <fullName evidence="4">EKC/KEOPS complex subunit bud32</fullName>
    </alternativeName>
</protein>
<accession>A0A0A2V6J1</accession>
<proteinExistence type="predicted"/>
<evidence type="ECO:0000313" key="12">
    <source>
        <dbReference type="EMBL" id="KGQ03103.1"/>
    </source>
</evidence>
<dbReference type="Proteomes" id="UP000030106">
    <property type="component" value="Unassembled WGS sequence"/>
</dbReference>
<feature type="region of interest" description="Disordered" evidence="10">
    <location>
        <begin position="610"/>
        <end position="641"/>
    </location>
</feature>
<organism evidence="12 13">
    <name type="scientific">Beauveria bassiana D1-5</name>
    <dbReference type="NCBI Taxonomy" id="1245745"/>
    <lineage>
        <taxon>Eukaryota</taxon>
        <taxon>Fungi</taxon>
        <taxon>Dikarya</taxon>
        <taxon>Ascomycota</taxon>
        <taxon>Pezizomycotina</taxon>
        <taxon>Sordariomycetes</taxon>
        <taxon>Hypocreomycetidae</taxon>
        <taxon>Hypocreales</taxon>
        <taxon>Cordycipitaceae</taxon>
        <taxon>Beauveria</taxon>
    </lineage>
</organism>
<evidence type="ECO:0000256" key="10">
    <source>
        <dbReference type="SAM" id="MobiDB-lite"/>
    </source>
</evidence>
<comment type="caution">
    <text evidence="12">The sequence shown here is derived from an EMBL/GenBank/DDBJ whole genome shotgun (WGS) entry which is preliminary data.</text>
</comment>
<evidence type="ECO:0000313" key="13">
    <source>
        <dbReference type="Proteomes" id="UP000030106"/>
    </source>
</evidence>
<keyword evidence="12" id="KW-0808">Transferase</keyword>
<dbReference type="SUPFAM" id="SSF56112">
    <property type="entry name" value="Protein kinase-like (PK-like)"/>
    <property type="match status" value="1"/>
</dbReference>
<sequence length="884" mass="98735">MLRFKASSSNAFQHQDDTKQDPTPPPPYLEYIPVYGEWERKRYPNWPDARFQMPATKEHAGQVYYLRKGDLVGFGTTALVERLHSGNAIVKTPLRNPLDPTEERMNREAVAREAEVYQRLSSGDGNDILTIPKFLGWDAQSCTLTLEHQSNGDLAIYFRDNAAASGVDLETRGKWATQAARALASLHDKEVIHADVAPRNFLLNSSLDLCICDFAGSIFPGGPEKTGAPGSRYQAGPWGRGYVPTKADDLFALGSVLYLIMTGNKPYIDLTDTEVERHFQAAEFPETSCIPYGSVIDDCWHGRLTTAHTVVQALNGEMGHLWLDGTCCVALWLAGGTLLPSQTHVTSHHLRVFRTGQVADCPRGAPRQPSLFPSRPRAGERVALRGAQRSGPTKFALHFGHCGVQAWHPLPYNVLVTGAAGILLARSLFKMIRDREPQGAPASTSPQRDARRRTKRRCSPVSAPLRKRLPRRVAPGSVLDIMRCNSGTALFVRPLCWTDLHAELLKIQFNELPICDTPMPVNEPGSPPPKGHMQPSQSILKLSETLSDILSYKIAHPTAVSDAVCTIMAKLWPESFCQYHVVPDLHLFFGDKVYHEAVRAQIMWTYPSGSCPPSQTRPISSQSTQDATSSPESRFSDSTLPSRHVLTDQPMVCYMGKAQLASIRRNMFRIAPGPNRQFNEPVSSLFKLRSKNLEPQNPDEDSYIAGMLLAMAQKHFYPNPRISSLFRRGISPSKNARPFRDLKLRFMTHDIERAQFIVYTGHMTATFLERFRRPHRMPPAPEFDGDLGFKIDYVRVPIWPILGLRERLGKALGMDLVGEFDPEVMETWEEDDVETPDSSGSKRKRTALGEVVNGSFEDTEEEESSPIHSKKQCIRPRTPLQAAA</sequence>
<dbReference type="PROSITE" id="PS50011">
    <property type="entry name" value="PROTEIN_KINASE_DOM"/>
    <property type="match status" value="1"/>
</dbReference>
<dbReference type="eggNOG" id="ENOG502RASH">
    <property type="taxonomic scope" value="Eukaryota"/>
</dbReference>
<evidence type="ECO:0000256" key="6">
    <source>
        <dbReference type="ARBA" id="ARBA00030980"/>
    </source>
</evidence>
<evidence type="ECO:0000256" key="9">
    <source>
        <dbReference type="ARBA" id="ARBA00048679"/>
    </source>
</evidence>
<evidence type="ECO:0000256" key="3">
    <source>
        <dbReference type="ARBA" id="ARBA00012513"/>
    </source>
</evidence>
<dbReference type="PANTHER" id="PTHR44329">
    <property type="entry name" value="SERINE/THREONINE-PROTEIN KINASE TNNI3K-RELATED"/>
    <property type="match status" value="1"/>
</dbReference>
<gene>
    <name evidence="12" type="ORF">BBAD15_g11677</name>
</gene>
<evidence type="ECO:0000256" key="1">
    <source>
        <dbReference type="ARBA" id="ARBA00003747"/>
    </source>
</evidence>
<comment type="subunit">
    <text evidence="2">Component of the EKC/KEOPS complex composed of at least BUD32, CGI121, GON7, KAE1 and PCC1; the whole complex dimerizes.</text>
</comment>
<feature type="compositionally biased region" description="Polar residues" evidence="10">
    <location>
        <begin position="1"/>
        <end position="13"/>
    </location>
</feature>
<feature type="region of interest" description="Disordered" evidence="10">
    <location>
        <begin position="828"/>
        <end position="884"/>
    </location>
</feature>
<reference evidence="12 13" key="1">
    <citation type="submission" date="2012-10" db="EMBL/GenBank/DDBJ databases">
        <title>Genome sequencing and analysis of entomopathogenic fungi Beauveria bassiana D1-5.</title>
        <authorList>
            <person name="Li Q."/>
            <person name="Wang L."/>
            <person name="Zhang Z."/>
            <person name="Wang Q."/>
            <person name="Ren J."/>
            <person name="Wang M."/>
            <person name="Xu W."/>
            <person name="Wang J."/>
            <person name="Lu Y."/>
            <person name="Du Q."/>
            <person name="Sun Z."/>
        </authorList>
    </citation>
    <scope>NUCLEOTIDE SEQUENCE [LARGE SCALE GENOMIC DNA]</scope>
    <source>
        <strain evidence="12 13">D1-5</strain>
    </source>
</reference>
<comment type="catalytic activity">
    <reaction evidence="9">
        <text>L-seryl-[protein] + ATP = O-phospho-L-seryl-[protein] + ADP + H(+)</text>
        <dbReference type="Rhea" id="RHEA:17989"/>
        <dbReference type="Rhea" id="RHEA-COMP:9863"/>
        <dbReference type="Rhea" id="RHEA-COMP:11604"/>
        <dbReference type="ChEBI" id="CHEBI:15378"/>
        <dbReference type="ChEBI" id="CHEBI:29999"/>
        <dbReference type="ChEBI" id="CHEBI:30616"/>
        <dbReference type="ChEBI" id="CHEBI:83421"/>
        <dbReference type="ChEBI" id="CHEBI:456216"/>
        <dbReference type="EC" id="2.7.11.1"/>
    </reaction>
</comment>
<evidence type="ECO:0000256" key="8">
    <source>
        <dbReference type="ARBA" id="ARBA00047899"/>
    </source>
</evidence>
<comment type="function">
    <text evidence="1">Component of the EKC/KEOPS complex that is required for the formation of a threonylcarbamoyl group on adenosine at position 37 (t(6)A37) in tRNAs that read codons beginning with adenine. The complex is probably involved in the transfer of the threonylcarbamoyl moiety of threonylcarbamoyl-AMP (TC-AMP) to the N6 group of A37. BUD32 has ATPase activity in the context of the EKC/KEOPS complex and likely plays a supporting role to the catalytic subunit KAE1. The EKC/KEOPS complex also promotes both telomere uncapping and telomere elongation. The complex is required for efficient recruitment of transcriptional coactivators.</text>
</comment>
<keyword evidence="12" id="KW-0418">Kinase</keyword>
<dbReference type="InterPro" id="IPR000719">
    <property type="entry name" value="Prot_kinase_dom"/>
</dbReference>
<evidence type="ECO:0000256" key="2">
    <source>
        <dbReference type="ARBA" id="ARBA00011534"/>
    </source>
</evidence>
<feature type="region of interest" description="Disordered" evidence="10">
    <location>
        <begin position="1"/>
        <end position="28"/>
    </location>
</feature>
<dbReference type="InterPro" id="IPR011009">
    <property type="entry name" value="Kinase-like_dom_sf"/>
</dbReference>
<dbReference type="EC" id="2.7.11.1" evidence="3"/>
<dbReference type="Gene3D" id="1.10.510.10">
    <property type="entry name" value="Transferase(Phosphotransferase) domain 1"/>
    <property type="match status" value="1"/>
</dbReference>
<name>A0A0A2V6J1_BEABA</name>
<evidence type="ECO:0000256" key="4">
    <source>
        <dbReference type="ARBA" id="ARBA00013948"/>
    </source>
</evidence>
<dbReference type="GO" id="GO:0004674">
    <property type="term" value="F:protein serine/threonine kinase activity"/>
    <property type="evidence" value="ECO:0007669"/>
    <property type="project" value="UniProtKB-EC"/>
</dbReference>
<dbReference type="Pfam" id="PF00069">
    <property type="entry name" value="Pkinase"/>
    <property type="match status" value="1"/>
</dbReference>
<comment type="catalytic activity">
    <reaction evidence="8">
        <text>L-threonyl-[protein] + ATP = O-phospho-L-threonyl-[protein] + ADP + H(+)</text>
        <dbReference type="Rhea" id="RHEA:46608"/>
        <dbReference type="Rhea" id="RHEA-COMP:11060"/>
        <dbReference type="Rhea" id="RHEA-COMP:11605"/>
        <dbReference type="ChEBI" id="CHEBI:15378"/>
        <dbReference type="ChEBI" id="CHEBI:30013"/>
        <dbReference type="ChEBI" id="CHEBI:30616"/>
        <dbReference type="ChEBI" id="CHEBI:61977"/>
        <dbReference type="ChEBI" id="CHEBI:456216"/>
        <dbReference type="EC" id="2.7.11.1"/>
    </reaction>
</comment>
<evidence type="ECO:0000259" key="11">
    <source>
        <dbReference type="PROSITE" id="PS50011"/>
    </source>
</evidence>
<dbReference type="GO" id="GO:0005524">
    <property type="term" value="F:ATP binding"/>
    <property type="evidence" value="ECO:0007669"/>
    <property type="project" value="InterPro"/>
</dbReference>
<evidence type="ECO:0000256" key="7">
    <source>
        <dbReference type="ARBA" id="ARBA00033194"/>
    </source>
</evidence>
<dbReference type="EMBL" id="ANFO01001286">
    <property type="protein sequence ID" value="KGQ03103.1"/>
    <property type="molecule type" value="Genomic_DNA"/>
</dbReference>
<feature type="region of interest" description="Disordered" evidence="10">
    <location>
        <begin position="435"/>
        <end position="463"/>
    </location>
</feature>
<dbReference type="OrthoDB" id="5236816at2759"/>
<dbReference type="PROSITE" id="PS00109">
    <property type="entry name" value="PROTEIN_KINASE_TYR"/>
    <property type="match status" value="1"/>
</dbReference>
<dbReference type="InterPro" id="IPR051681">
    <property type="entry name" value="Ser/Thr_Kinases-Pseudokinases"/>
</dbReference>
<dbReference type="AlphaFoldDB" id="A0A0A2V6J1"/>